<evidence type="ECO:0000256" key="3">
    <source>
        <dbReference type="ARBA" id="ARBA00022741"/>
    </source>
</evidence>
<feature type="domain" description="Protein kinase" evidence="6">
    <location>
        <begin position="1"/>
        <end position="236"/>
    </location>
</feature>
<dbReference type="PANTHER" id="PTHR24350">
    <property type="entry name" value="SERINE/THREONINE-PROTEIN KINASE IAL-RELATED"/>
    <property type="match status" value="1"/>
</dbReference>
<dbReference type="SMART" id="SM00220">
    <property type="entry name" value="S_TKc"/>
    <property type="match status" value="1"/>
</dbReference>
<evidence type="ECO:0000256" key="1">
    <source>
        <dbReference type="ARBA" id="ARBA00022527"/>
    </source>
</evidence>
<dbReference type="InterPro" id="IPR008271">
    <property type="entry name" value="Ser/Thr_kinase_AS"/>
</dbReference>
<protein>
    <recommendedName>
        <fullName evidence="6">Protein kinase domain-containing protein</fullName>
    </recommendedName>
</protein>
<dbReference type="InterPro" id="IPR030616">
    <property type="entry name" value="Aur-like"/>
</dbReference>
<keyword evidence="3" id="KW-0547">Nucleotide-binding</keyword>
<comment type="caution">
    <text evidence="7">The sequence shown here is derived from an EMBL/GenBank/DDBJ whole genome shotgun (WGS) entry which is preliminary data.</text>
</comment>
<keyword evidence="1" id="KW-0723">Serine/threonine-protein kinase</keyword>
<accession>A0ABR1ZBR7</accession>
<keyword evidence="4" id="KW-0418">Kinase</keyword>
<name>A0ABR1ZBR7_9ROSI</name>
<dbReference type="Gene3D" id="1.10.510.10">
    <property type="entry name" value="Transferase(Phosphotransferase) domain 1"/>
    <property type="match status" value="1"/>
</dbReference>
<reference evidence="7 8" key="1">
    <citation type="journal article" date="2024" name="G3 (Bethesda)">
        <title>Genome assembly of Hibiscus sabdariffa L. provides insights into metabolisms of medicinal natural products.</title>
        <authorList>
            <person name="Kim T."/>
        </authorList>
    </citation>
    <scope>NUCLEOTIDE SEQUENCE [LARGE SCALE GENOMIC DNA]</scope>
    <source>
        <strain evidence="7">TK-2024</strain>
        <tissue evidence="7">Old leaves</tissue>
    </source>
</reference>
<dbReference type="InterPro" id="IPR011009">
    <property type="entry name" value="Kinase-like_dom_sf"/>
</dbReference>
<evidence type="ECO:0000313" key="7">
    <source>
        <dbReference type="EMBL" id="KAK8477570.1"/>
    </source>
</evidence>
<organism evidence="7 8">
    <name type="scientific">Hibiscus sabdariffa</name>
    <name type="common">roselle</name>
    <dbReference type="NCBI Taxonomy" id="183260"/>
    <lineage>
        <taxon>Eukaryota</taxon>
        <taxon>Viridiplantae</taxon>
        <taxon>Streptophyta</taxon>
        <taxon>Embryophyta</taxon>
        <taxon>Tracheophyta</taxon>
        <taxon>Spermatophyta</taxon>
        <taxon>Magnoliopsida</taxon>
        <taxon>eudicotyledons</taxon>
        <taxon>Gunneridae</taxon>
        <taxon>Pentapetalae</taxon>
        <taxon>rosids</taxon>
        <taxon>malvids</taxon>
        <taxon>Malvales</taxon>
        <taxon>Malvaceae</taxon>
        <taxon>Malvoideae</taxon>
        <taxon>Hibiscus</taxon>
    </lineage>
</organism>
<dbReference type="SUPFAM" id="SSF56112">
    <property type="entry name" value="Protein kinase-like (PK-like)"/>
    <property type="match status" value="1"/>
</dbReference>
<evidence type="ECO:0000259" key="6">
    <source>
        <dbReference type="PROSITE" id="PS50011"/>
    </source>
</evidence>
<dbReference type="PROSITE" id="PS00108">
    <property type="entry name" value="PROTEIN_KINASE_ST"/>
    <property type="match status" value="1"/>
</dbReference>
<keyword evidence="5" id="KW-0067">ATP-binding</keyword>
<dbReference type="Pfam" id="PF00069">
    <property type="entry name" value="Pkinase"/>
    <property type="match status" value="1"/>
</dbReference>
<evidence type="ECO:0000256" key="5">
    <source>
        <dbReference type="ARBA" id="ARBA00022840"/>
    </source>
</evidence>
<keyword evidence="8" id="KW-1185">Reference proteome</keyword>
<dbReference type="PROSITE" id="PS50011">
    <property type="entry name" value="PROTEIN_KINASE_DOM"/>
    <property type="match status" value="1"/>
</dbReference>
<evidence type="ECO:0000256" key="4">
    <source>
        <dbReference type="ARBA" id="ARBA00022777"/>
    </source>
</evidence>
<gene>
    <name evidence="7" type="ORF">V6N11_057045</name>
</gene>
<dbReference type="InterPro" id="IPR000719">
    <property type="entry name" value="Prot_kinase_dom"/>
</dbReference>
<dbReference type="Proteomes" id="UP001396334">
    <property type="component" value="Unassembled WGS sequence"/>
</dbReference>
<dbReference type="EMBL" id="JBBPBN010001769">
    <property type="protein sequence ID" value="KAK8477570.1"/>
    <property type="molecule type" value="Genomic_DNA"/>
</dbReference>
<evidence type="ECO:0000256" key="2">
    <source>
        <dbReference type="ARBA" id="ARBA00022679"/>
    </source>
</evidence>
<evidence type="ECO:0000313" key="8">
    <source>
        <dbReference type="Proteomes" id="UP001396334"/>
    </source>
</evidence>
<keyword evidence="2" id="KW-0808">Transferase</keyword>
<sequence length="294" mass="33487">MIRVRIEIENVYMDGLTFGFPEYYLFAETCLSGSGICSQRFCDLNSALIRSEKLAYVGALVYCHGKHVIHRDIKPENLLIGAQGELKIADFGWSVHTFNHRRTMCALDYLPPEIGMLQVNFTLTFMFSTVESLEHDASVDIWSLGVLCYEFPLRSSSFRGQGTPTLTEEMSYSICHNLSAFTSVHWIVQMDLKFPAKPIVSSAAKDLISQPSTTLLGFEKVGRLAEQSRLRPHPVGNDNLVLFLWYKIVMENIQVALIYWFAMSPHDVYKVICIINCNMFWFLLVRPSCLFPVS</sequence>
<proteinExistence type="predicted"/>